<dbReference type="SUPFAM" id="SSF55781">
    <property type="entry name" value="GAF domain-like"/>
    <property type="match status" value="1"/>
</dbReference>
<dbReference type="Pfam" id="PF03861">
    <property type="entry name" value="ANTAR"/>
    <property type="match status" value="1"/>
</dbReference>
<evidence type="ECO:0000313" key="4">
    <source>
        <dbReference type="EMBL" id="GAA2063828.1"/>
    </source>
</evidence>
<dbReference type="InterPro" id="IPR005561">
    <property type="entry name" value="ANTAR"/>
</dbReference>
<protein>
    <submittedName>
        <fullName evidence="4">GAF domain-containing protein</fullName>
    </submittedName>
</protein>
<dbReference type="Proteomes" id="UP001500016">
    <property type="component" value="Unassembled WGS sequence"/>
</dbReference>
<reference evidence="5" key="1">
    <citation type="journal article" date="2019" name="Int. J. Syst. Evol. Microbiol.">
        <title>The Global Catalogue of Microorganisms (GCM) 10K type strain sequencing project: providing services to taxonomists for standard genome sequencing and annotation.</title>
        <authorList>
            <consortium name="The Broad Institute Genomics Platform"/>
            <consortium name="The Broad Institute Genome Sequencing Center for Infectious Disease"/>
            <person name="Wu L."/>
            <person name="Ma J."/>
        </authorList>
    </citation>
    <scope>NUCLEOTIDE SEQUENCE [LARGE SCALE GENOMIC DNA]</scope>
    <source>
        <strain evidence="5">JCM 15478</strain>
    </source>
</reference>
<evidence type="ECO:0000256" key="2">
    <source>
        <dbReference type="ARBA" id="ARBA00023163"/>
    </source>
</evidence>
<dbReference type="Gene3D" id="1.10.10.10">
    <property type="entry name" value="Winged helix-like DNA-binding domain superfamily/Winged helix DNA-binding domain"/>
    <property type="match status" value="1"/>
</dbReference>
<comment type="caution">
    <text evidence="4">The sequence shown here is derived from an EMBL/GenBank/DDBJ whole genome shotgun (WGS) entry which is preliminary data.</text>
</comment>
<keyword evidence="1" id="KW-0805">Transcription regulation</keyword>
<dbReference type="Gene3D" id="3.30.450.40">
    <property type="match status" value="1"/>
</dbReference>
<gene>
    <name evidence="4" type="ORF">GCM10009801_08000</name>
</gene>
<evidence type="ECO:0000259" key="3">
    <source>
        <dbReference type="SMART" id="SM01012"/>
    </source>
</evidence>
<proteinExistence type="predicted"/>
<evidence type="ECO:0000313" key="5">
    <source>
        <dbReference type="Proteomes" id="UP001500016"/>
    </source>
</evidence>
<feature type="domain" description="ANTAR" evidence="3">
    <location>
        <begin position="149"/>
        <end position="220"/>
    </location>
</feature>
<name>A0ABP5H369_9ACTN</name>
<accession>A0ABP5H369</accession>
<sequence length="241" mass="24966">MVASARMAALLHTLRDPAPQRFVGGDPRQYAGVLGVDGVAVSLAAGDRHSELVWSTPGVSARLDDLQFTLGEGPGVEALQSLSLVLEHDLGRVPLSRWPLLLPELTALAVGAVFCFPLRVGAAGVGVLTLHRGRAGPLSPAQMDDAIVLGAALTGVVLGGDGRPGGPEGDGSGLHRVVVHQASGMVSVQAGVPVAQALLLLRAHAYRYGRPVVEVAEDVVARRLRFRDDGQGTDPAVEVRG</sequence>
<keyword evidence="2" id="KW-0804">Transcription</keyword>
<organism evidence="4 5">
    <name type="scientific">Streptomyces albiaxialis</name>
    <dbReference type="NCBI Taxonomy" id="329523"/>
    <lineage>
        <taxon>Bacteria</taxon>
        <taxon>Bacillati</taxon>
        <taxon>Actinomycetota</taxon>
        <taxon>Actinomycetes</taxon>
        <taxon>Kitasatosporales</taxon>
        <taxon>Streptomycetaceae</taxon>
        <taxon>Streptomyces</taxon>
    </lineage>
</organism>
<evidence type="ECO:0000256" key="1">
    <source>
        <dbReference type="ARBA" id="ARBA00023015"/>
    </source>
</evidence>
<dbReference type="EMBL" id="BAAAPE010000001">
    <property type="protein sequence ID" value="GAA2063828.1"/>
    <property type="molecule type" value="Genomic_DNA"/>
</dbReference>
<dbReference type="InterPro" id="IPR029016">
    <property type="entry name" value="GAF-like_dom_sf"/>
</dbReference>
<keyword evidence="5" id="KW-1185">Reference proteome</keyword>
<dbReference type="SMART" id="SM01012">
    <property type="entry name" value="ANTAR"/>
    <property type="match status" value="1"/>
</dbReference>
<dbReference type="InterPro" id="IPR036388">
    <property type="entry name" value="WH-like_DNA-bd_sf"/>
</dbReference>